<sequence>MRIFTSLRRYKISRFIFLKEQIFLMGSRTRLLSRYLILEFLAPFFFSLLLMSSIMITGFVLFNLMEQSVQYQIPFELALKIFINRIPEMLYYTLPMASLLGSMLAFSRLSGDGELLSLRMLGLSFYQILSPLALSGLVLAIATLLMGETFMPSSIYQARQLLNFAQTHRLEISSQQAHLVYRELKDHQLHYLLYAAQAEKNHLFRVALLIFEKDKAQALLEAEEASFNSQSGDWTFLVGEMKEWPSSGVYRSLKFKQMSYTFQPSLKSVLEHSRQPMEMNLNELSETIQNMKTAGQNSLPLAVRWHQKIALPVTSLLFLLLGAALGARTLSSKMQGFGLSLLIIFVYYLFFSAGTALGDSGQISACLGAWGANGLLLIITVYLVWFRNKWG</sequence>
<evidence type="ECO:0000256" key="6">
    <source>
        <dbReference type="SAM" id="Phobius"/>
    </source>
</evidence>
<dbReference type="GO" id="GO:0015920">
    <property type="term" value="P:lipopolysaccharide transport"/>
    <property type="evidence" value="ECO:0007669"/>
    <property type="project" value="TreeGrafter"/>
</dbReference>
<dbReference type="Proteomes" id="UP000231019">
    <property type="component" value="Unassembled WGS sequence"/>
</dbReference>
<keyword evidence="4 6" id="KW-1133">Transmembrane helix</keyword>
<protein>
    <recommendedName>
        <fullName evidence="9">YjgP/YjgQ family permease</fullName>
    </recommendedName>
</protein>
<reference evidence="7 8" key="1">
    <citation type="submission" date="2017-09" db="EMBL/GenBank/DDBJ databases">
        <title>Depth-based differentiation of microbial function through sediment-hosted aquifers and enrichment of novel symbionts in the deep terrestrial subsurface.</title>
        <authorList>
            <person name="Probst A.J."/>
            <person name="Ladd B."/>
            <person name="Jarett J.K."/>
            <person name="Geller-Mcgrath D.E."/>
            <person name="Sieber C.M."/>
            <person name="Emerson J.B."/>
            <person name="Anantharaman K."/>
            <person name="Thomas B.C."/>
            <person name="Malmstrom R."/>
            <person name="Stieglmeier M."/>
            <person name="Klingl A."/>
            <person name="Woyke T."/>
            <person name="Ryan C.M."/>
            <person name="Banfield J.F."/>
        </authorList>
    </citation>
    <scope>NUCLEOTIDE SEQUENCE [LARGE SCALE GENOMIC DNA]</scope>
    <source>
        <strain evidence="7">CG17_big_fil_post_rev_8_21_14_2_50_48_46</strain>
    </source>
</reference>
<dbReference type="PANTHER" id="PTHR33529">
    <property type="entry name" value="SLR0882 PROTEIN-RELATED"/>
    <property type="match status" value="1"/>
</dbReference>
<dbReference type="EMBL" id="PFFQ01000004">
    <property type="protein sequence ID" value="PIW19367.1"/>
    <property type="molecule type" value="Genomic_DNA"/>
</dbReference>
<feature type="transmembrane region" description="Helical" evidence="6">
    <location>
        <begin position="362"/>
        <end position="385"/>
    </location>
</feature>
<evidence type="ECO:0008006" key="9">
    <source>
        <dbReference type="Google" id="ProtNLM"/>
    </source>
</evidence>
<comment type="subcellular location">
    <subcellularLocation>
        <location evidence="1">Cell membrane</location>
        <topology evidence="1">Multi-pass membrane protein</topology>
    </subcellularLocation>
</comment>
<keyword evidence="2" id="KW-1003">Cell membrane</keyword>
<feature type="transmembrane region" description="Helical" evidence="6">
    <location>
        <begin position="35"/>
        <end position="62"/>
    </location>
</feature>
<feature type="transmembrane region" description="Helical" evidence="6">
    <location>
        <begin position="337"/>
        <end position="356"/>
    </location>
</feature>
<dbReference type="GO" id="GO:0043190">
    <property type="term" value="C:ATP-binding cassette (ABC) transporter complex"/>
    <property type="evidence" value="ECO:0007669"/>
    <property type="project" value="TreeGrafter"/>
</dbReference>
<accession>A0A2M7GB15</accession>
<feature type="transmembrane region" description="Helical" evidence="6">
    <location>
        <begin position="309"/>
        <end position="330"/>
    </location>
</feature>
<dbReference type="Pfam" id="PF03739">
    <property type="entry name" value="LptF_LptG"/>
    <property type="match status" value="1"/>
</dbReference>
<evidence type="ECO:0000256" key="1">
    <source>
        <dbReference type="ARBA" id="ARBA00004651"/>
    </source>
</evidence>
<evidence type="ECO:0000256" key="4">
    <source>
        <dbReference type="ARBA" id="ARBA00022989"/>
    </source>
</evidence>
<evidence type="ECO:0000256" key="2">
    <source>
        <dbReference type="ARBA" id="ARBA00022475"/>
    </source>
</evidence>
<dbReference type="AlphaFoldDB" id="A0A2M7GB15"/>
<keyword evidence="3 6" id="KW-0812">Transmembrane</keyword>
<name>A0A2M7GB15_9BACT</name>
<evidence type="ECO:0000313" key="7">
    <source>
        <dbReference type="EMBL" id="PIW19367.1"/>
    </source>
</evidence>
<feature type="transmembrane region" description="Helical" evidence="6">
    <location>
        <begin position="121"/>
        <end position="146"/>
    </location>
</feature>
<evidence type="ECO:0000313" key="8">
    <source>
        <dbReference type="Proteomes" id="UP000231019"/>
    </source>
</evidence>
<dbReference type="InterPro" id="IPR005495">
    <property type="entry name" value="LptG/LptF_permease"/>
</dbReference>
<dbReference type="PANTHER" id="PTHR33529:SF6">
    <property type="entry name" value="YJGP_YJGQ FAMILY PERMEASE"/>
    <property type="match status" value="1"/>
</dbReference>
<comment type="caution">
    <text evidence="7">The sequence shown here is derived from an EMBL/GenBank/DDBJ whole genome shotgun (WGS) entry which is preliminary data.</text>
</comment>
<keyword evidence="5 6" id="KW-0472">Membrane</keyword>
<feature type="transmembrane region" description="Helical" evidence="6">
    <location>
        <begin position="89"/>
        <end position="109"/>
    </location>
</feature>
<gene>
    <name evidence="7" type="ORF">COW36_00575</name>
</gene>
<organism evidence="7 8">
    <name type="scientific">bacterium (Candidatus Blackallbacteria) CG17_big_fil_post_rev_8_21_14_2_50_48_46</name>
    <dbReference type="NCBI Taxonomy" id="2014261"/>
    <lineage>
        <taxon>Bacteria</taxon>
        <taxon>Candidatus Blackallbacteria</taxon>
    </lineage>
</organism>
<proteinExistence type="predicted"/>
<evidence type="ECO:0000256" key="5">
    <source>
        <dbReference type="ARBA" id="ARBA00023136"/>
    </source>
</evidence>
<evidence type="ECO:0000256" key="3">
    <source>
        <dbReference type="ARBA" id="ARBA00022692"/>
    </source>
</evidence>